<reference evidence="3" key="1">
    <citation type="submission" date="2020-11" db="EMBL/GenBank/DDBJ databases">
        <authorList>
            <consortium name="DOE Joint Genome Institute"/>
            <person name="Ahrendt S."/>
            <person name="Riley R."/>
            <person name="Andreopoulos W."/>
            <person name="LaButti K."/>
            <person name="Pangilinan J."/>
            <person name="Ruiz-duenas F.J."/>
            <person name="Barrasa J.M."/>
            <person name="Sanchez-Garcia M."/>
            <person name="Camarero S."/>
            <person name="Miyauchi S."/>
            <person name="Serrano A."/>
            <person name="Linde D."/>
            <person name="Babiker R."/>
            <person name="Drula E."/>
            <person name="Ayuso-Fernandez I."/>
            <person name="Pacheco R."/>
            <person name="Padilla G."/>
            <person name="Ferreira P."/>
            <person name="Barriuso J."/>
            <person name="Kellner H."/>
            <person name="Castanera R."/>
            <person name="Alfaro M."/>
            <person name="Ramirez L."/>
            <person name="Pisabarro A.G."/>
            <person name="Kuo A."/>
            <person name="Tritt A."/>
            <person name="Lipzen A."/>
            <person name="He G."/>
            <person name="Yan M."/>
            <person name="Ng V."/>
            <person name="Cullen D."/>
            <person name="Martin F."/>
            <person name="Rosso M.-N."/>
            <person name="Henrissat B."/>
            <person name="Hibbett D."/>
            <person name="Martinez A.T."/>
            <person name="Grigoriev I.V."/>
        </authorList>
    </citation>
    <scope>NUCLEOTIDE SEQUENCE</scope>
    <source>
        <strain evidence="3">AH 44721</strain>
    </source>
</reference>
<feature type="signal peptide" evidence="2">
    <location>
        <begin position="1"/>
        <end position="23"/>
    </location>
</feature>
<keyword evidence="1" id="KW-0472">Membrane</keyword>
<evidence type="ECO:0000313" key="3">
    <source>
        <dbReference type="EMBL" id="KAF8907921.1"/>
    </source>
</evidence>
<sequence length="108" mass="11983">MTMKLYVIHILFLLLTSLSSTIAGSIHDTAYERHESDKQVNGLSDEHVELKARSTQIVVPLVIAGLAISTAVVRQILHTIKTKPQATIEPPSNDKEVHGHFSYNIIQI</sequence>
<dbReference type="Proteomes" id="UP000724874">
    <property type="component" value="Unassembled WGS sequence"/>
</dbReference>
<keyword evidence="1" id="KW-1133">Transmembrane helix</keyword>
<feature type="transmembrane region" description="Helical" evidence="1">
    <location>
        <begin position="57"/>
        <end position="77"/>
    </location>
</feature>
<accession>A0A9P5TQR9</accession>
<evidence type="ECO:0000313" key="4">
    <source>
        <dbReference type="Proteomes" id="UP000724874"/>
    </source>
</evidence>
<dbReference type="EMBL" id="JADNYJ010000013">
    <property type="protein sequence ID" value="KAF8907921.1"/>
    <property type="molecule type" value="Genomic_DNA"/>
</dbReference>
<gene>
    <name evidence="3" type="ORF">CPB84DRAFT_1744475</name>
</gene>
<name>A0A9P5TQR9_GYMJU</name>
<keyword evidence="1" id="KW-0812">Transmembrane</keyword>
<proteinExistence type="predicted"/>
<evidence type="ECO:0000256" key="2">
    <source>
        <dbReference type="SAM" id="SignalP"/>
    </source>
</evidence>
<dbReference type="AlphaFoldDB" id="A0A9P5TQR9"/>
<keyword evidence="2" id="KW-0732">Signal</keyword>
<organism evidence="3 4">
    <name type="scientific">Gymnopilus junonius</name>
    <name type="common">Spectacular rustgill mushroom</name>
    <name type="synonym">Gymnopilus spectabilis subsp. junonius</name>
    <dbReference type="NCBI Taxonomy" id="109634"/>
    <lineage>
        <taxon>Eukaryota</taxon>
        <taxon>Fungi</taxon>
        <taxon>Dikarya</taxon>
        <taxon>Basidiomycota</taxon>
        <taxon>Agaricomycotina</taxon>
        <taxon>Agaricomycetes</taxon>
        <taxon>Agaricomycetidae</taxon>
        <taxon>Agaricales</taxon>
        <taxon>Agaricineae</taxon>
        <taxon>Hymenogastraceae</taxon>
        <taxon>Gymnopilus</taxon>
    </lineage>
</organism>
<protein>
    <submittedName>
        <fullName evidence="3">Uncharacterized protein</fullName>
    </submittedName>
</protein>
<keyword evidence="4" id="KW-1185">Reference proteome</keyword>
<feature type="chain" id="PRO_5040166362" evidence="2">
    <location>
        <begin position="24"/>
        <end position="108"/>
    </location>
</feature>
<comment type="caution">
    <text evidence="3">The sequence shown here is derived from an EMBL/GenBank/DDBJ whole genome shotgun (WGS) entry which is preliminary data.</text>
</comment>
<evidence type="ECO:0000256" key="1">
    <source>
        <dbReference type="SAM" id="Phobius"/>
    </source>
</evidence>